<evidence type="ECO:0000256" key="4">
    <source>
        <dbReference type="ARBA" id="ARBA00022982"/>
    </source>
</evidence>
<evidence type="ECO:0000256" key="2">
    <source>
        <dbReference type="ARBA" id="ARBA00022485"/>
    </source>
</evidence>
<keyword evidence="6" id="KW-0411">Iron-sulfur</keyword>
<dbReference type="InterPro" id="IPR017900">
    <property type="entry name" value="4Fe4S_Fe_S_CS"/>
</dbReference>
<dbReference type="PROSITE" id="PS51379">
    <property type="entry name" value="4FE4S_FER_2"/>
    <property type="match status" value="4"/>
</dbReference>
<feature type="transmembrane region" description="Helical" evidence="7">
    <location>
        <begin position="235"/>
        <end position="258"/>
    </location>
</feature>
<evidence type="ECO:0000313" key="10">
    <source>
        <dbReference type="Proteomes" id="UP000178526"/>
    </source>
</evidence>
<feature type="domain" description="4Fe-4S ferredoxin-type" evidence="8">
    <location>
        <begin position="401"/>
        <end position="434"/>
    </location>
</feature>
<keyword evidence="1" id="KW-0813">Transport</keyword>
<keyword evidence="4" id="KW-0249">Electron transport</keyword>
<dbReference type="EMBL" id="MGDB01000049">
    <property type="protein sequence ID" value="OGL42403.1"/>
    <property type="molecule type" value="Genomic_DNA"/>
</dbReference>
<dbReference type="Pfam" id="PF00037">
    <property type="entry name" value="Fer4"/>
    <property type="match status" value="2"/>
</dbReference>
<sequence>MNNFKIYFLRIGRRISQAFFLFLFLFLLLKTEYHGTFEKEVQNIRLDYPVSIFLEADPLAGISTALSTHTLYQGLKWSIITLILTIILGRFICGWVCPMGTLNHLLSFSLGEKKRKERIESNRYKKWQSLKYYILITMLVLAFFTTLQIGLLDPITFLVRSLSVSIFPALRWLIEKFLGLLMLTNILAVQKFSDTAFDFLEKYFLTIKQSYFHINYLIGAILILILALNRRIMRFWCRALCPLGALMGLTSWFSIFGMEKRHEKCTDCNRCLIYCQGACEPIGRVKWKAWECHLCFNCRVECPEDVIKFKFFPKDEAIESVPDLTRRRILRSASLGIIILPLSRVSDDIKVNYNSKLIRPPGALEESEFLAKCIKCGECMKVCPNNALHPTLFEAGIEGIWSPILIPRIGYCEYTCVLCGQVCPTGAIKKITEEEKLGTKTKKPVKIGLAFYDKGRCLPWSMATPCIVCEEWCPTPKKAIWLEETLVTSPSGEKVKVKLPYVNPELCIGCGACETKCPVADRPAIYCTSIGESRSKTNQILLNPYGRKKKP</sequence>
<evidence type="ECO:0000313" key="9">
    <source>
        <dbReference type="EMBL" id="OGL42403.1"/>
    </source>
</evidence>
<accession>A0A1F7RLK7</accession>
<evidence type="ECO:0000256" key="1">
    <source>
        <dbReference type="ARBA" id="ARBA00022448"/>
    </source>
</evidence>
<proteinExistence type="predicted"/>
<dbReference type="GO" id="GO:0046872">
    <property type="term" value="F:metal ion binding"/>
    <property type="evidence" value="ECO:0007669"/>
    <property type="project" value="UniProtKB-KW"/>
</dbReference>
<dbReference type="InterPro" id="IPR017896">
    <property type="entry name" value="4Fe4S_Fe-S-bd"/>
</dbReference>
<dbReference type="AlphaFoldDB" id="A0A1F7RLK7"/>
<dbReference type="Proteomes" id="UP000178526">
    <property type="component" value="Unassembled WGS sequence"/>
</dbReference>
<evidence type="ECO:0000256" key="6">
    <source>
        <dbReference type="ARBA" id="ARBA00023014"/>
    </source>
</evidence>
<dbReference type="InterPro" id="IPR051684">
    <property type="entry name" value="Electron_Trans/Redox"/>
</dbReference>
<feature type="transmembrane region" description="Helical" evidence="7">
    <location>
        <begin position="12"/>
        <end position="29"/>
    </location>
</feature>
<protein>
    <recommendedName>
        <fullName evidence="8">4Fe-4S ferredoxin-type domain-containing protein</fullName>
    </recommendedName>
</protein>
<keyword evidence="7" id="KW-1133">Transmembrane helix</keyword>
<gene>
    <name evidence="9" type="ORF">A2042_02565</name>
</gene>
<feature type="domain" description="4Fe-4S ferredoxin-type" evidence="8">
    <location>
        <begin position="362"/>
        <end position="393"/>
    </location>
</feature>
<feature type="transmembrane region" description="Helical" evidence="7">
    <location>
        <begin position="132"/>
        <end position="152"/>
    </location>
</feature>
<dbReference type="CDD" id="cd16373">
    <property type="entry name" value="DMSOR_beta_like"/>
    <property type="match status" value="1"/>
</dbReference>
<feature type="transmembrane region" description="Helical" evidence="7">
    <location>
        <begin position="79"/>
        <end position="111"/>
    </location>
</feature>
<dbReference type="Pfam" id="PF12801">
    <property type="entry name" value="Fer4_5"/>
    <property type="match status" value="2"/>
</dbReference>
<feature type="transmembrane region" description="Helical" evidence="7">
    <location>
        <begin position="210"/>
        <end position="228"/>
    </location>
</feature>
<keyword evidence="7" id="KW-0472">Membrane</keyword>
<name>A0A1F7RLK7_9BACT</name>
<dbReference type="GO" id="GO:0005886">
    <property type="term" value="C:plasma membrane"/>
    <property type="evidence" value="ECO:0007669"/>
    <property type="project" value="TreeGrafter"/>
</dbReference>
<evidence type="ECO:0000256" key="3">
    <source>
        <dbReference type="ARBA" id="ARBA00022723"/>
    </source>
</evidence>
<evidence type="ECO:0000259" key="8">
    <source>
        <dbReference type="PROSITE" id="PS51379"/>
    </source>
</evidence>
<evidence type="ECO:0000256" key="5">
    <source>
        <dbReference type="ARBA" id="ARBA00023004"/>
    </source>
</evidence>
<keyword evidence="3" id="KW-0479">Metal-binding</keyword>
<dbReference type="GO" id="GO:0051539">
    <property type="term" value="F:4 iron, 4 sulfur cluster binding"/>
    <property type="evidence" value="ECO:0007669"/>
    <property type="project" value="UniProtKB-KW"/>
</dbReference>
<organism evidence="9 10">
    <name type="scientific">Candidatus Schekmanbacteria bacterium GWA2_38_11</name>
    <dbReference type="NCBI Taxonomy" id="1817876"/>
    <lineage>
        <taxon>Bacteria</taxon>
        <taxon>Candidatus Schekmaniibacteriota</taxon>
    </lineage>
</organism>
<dbReference type="SUPFAM" id="SSF54862">
    <property type="entry name" value="4Fe-4S ferredoxins"/>
    <property type="match status" value="2"/>
</dbReference>
<feature type="domain" description="4Fe-4S ferredoxin-type" evidence="8">
    <location>
        <begin position="283"/>
        <end position="312"/>
    </location>
</feature>
<dbReference type="Gene3D" id="3.30.70.20">
    <property type="match status" value="2"/>
</dbReference>
<feature type="domain" description="4Fe-4S ferredoxin-type" evidence="8">
    <location>
        <begin position="498"/>
        <end position="528"/>
    </location>
</feature>
<keyword evidence="5" id="KW-0408">Iron</keyword>
<reference evidence="9 10" key="1">
    <citation type="journal article" date="2016" name="Nat. Commun.">
        <title>Thousands of microbial genomes shed light on interconnected biogeochemical processes in an aquifer system.</title>
        <authorList>
            <person name="Anantharaman K."/>
            <person name="Brown C.T."/>
            <person name="Hug L.A."/>
            <person name="Sharon I."/>
            <person name="Castelle C.J."/>
            <person name="Probst A.J."/>
            <person name="Thomas B.C."/>
            <person name="Singh A."/>
            <person name="Wilkins M.J."/>
            <person name="Karaoz U."/>
            <person name="Brodie E.L."/>
            <person name="Williams K.H."/>
            <person name="Hubbard S.S."/>
            <person name="Banfield J.F."/>
        </authorList>
    </citation>
    <scope>NUCLEOTIDE SEQUENCE [LARGE SCALE GENOMIC DNA]</scope>
</reference>
<dbReference type="PROSITE" id="PS00198">
    <property type="entry name" value="4FE4S_FER_1"/>
    <property type="match status" value="2"/>
</dbReference>
<keyword evidence="7" id="KW-0812">Transmembrane</keyword>
<dbReference type="PANTHER" id="PTHR30176">
    <property type="entry name" value="FERREDOXIN-TYPE PROTEIN NAPH"/>
    <property type="match status" value="1"/>
</dbReference>
<keyword evidence="2" id="KW-0004">4Fe-4S</keyword>
<comment type="caution">
    <text evidence="9">The sequence shown here is derived from an EMBL/GenBank/DDBJ whole genome shotgun (WGS) entry which is preliminary data.</text>
</comment>
<evidence type="ECO:0000256" key="7">
    <source>
        <dbReference type="SAM" id="Phobius"/>
    </source>
</evidence>
<dbReference type="PANTHER" id="PTHR30176:SF3">
    <property type="entry name" value="FERREDOXIN-TYPE PROTEIN NAPH"/>
    <property type="match status" value="1"/>
</dbReference>